<sequence length="444" mass="50316">MVQLARFPRRCRNLSIFLTRQLTLSVLEVRTSNSLFSLICERFGNKMEGESLQVRLPSPTEFASEIESKNVFNGCIKNWKAFVEWNPANGGLDYLQERVGSSSVEAMLSKTAPVFYGDIRSHERQSMRNTDNGPDSLLQSGRHQDAVTDVEPSLLSGDAPRQIYIAQVLIMNPEDRESVQLEDTAFLPTEFAGLVLYLMLFIAPLLQVHFLPKACVRSVALENPDFSLYPRAKCSMDYSQKVFLHADDALFIPEGCSVPASAVKLSQFGDFVFSNMLHWLAKSMYKFKIDRQRMDRTKHSPRLLLAQRNWRHTCELPRNGGGDHGCCDSNMSFKKQGLQGQDQQQQVKLHEFEPRSLQALHELVSLVHDCVRVNITDQSQCIQSTPTNDSKVSMKDECDETLTTNLFFLEDNPVAKILWTLDPRTLQSILLSMAASMLSLIKLQ</sequence>
<dbReference type="AlphaFoldDB" id="A0A8T2ZDL7"/>
<evidence type="ECO:0000313" key="2">
    <source>
        <dbReference type="Proteomes" id="UP000807159"/>
    </source>
</evidence>
<keyword evidence="2" id="KW-1185">Reference proteome</keyword>
<evidence type="ECO:0000313" key="1">
    <source>
        <dbReference type="EMBL" id="KAH8515436.1"/>
    </source>
</evidence>
<gene>
    <name evidence="1" type="ORF">H0E87_004054</name>
</gene>
<comment type="caution">
    <text evidence="1">The sequence shown here is derived from an EMBL/GenBank/DDBJ whole genome shotgun (WGS) entry which is preliminary data.</text>
</comment>
<accession>A0A8T2ZDL7</accession>
<dbReference type="EMBL" id="JACEGQ020000002">
    <property type="protein sequence ID" value="KAH8515436.1"/>
    <property type="molecule type" value="Genomic_DNA"/>
</dbReference>
<organism evidence="1 2">
    <name type="scientific">Populus deltoides</name>
    <name type="common">Eastern poplar</name>
    <name type="synonym">Eastern cottonwood</name>
    <dbReference type="NCBI Taxonomy" id="3696"/>
    <lineage>
        <taxon>Eukaryota</taxon>
        <taxon>Viridiplantae</taxon>
        <taxon>Streptophyta</taxon>
        <taxon>Embryophyta</taxon>
        <taxon>Tracheophyta</taxon>
        <taxon>Spermatophyta</taxon>
        <taxon>Magnoliopsida</taxon>
        <taxon>eudicotyledons</taxon>
        <taxon>Gunneridae</taxon>
        <taxon>Pentapetalae</taxon>
        <taxon>rosids</taxon>
        <taxon>fabids</taxon>
        <taxon>Malpighiales</taxon>
        <taxon>Salicaceae</taxon>
        <taxon>Saliceae</taxon>
        <taxon>Populus</taxon>
    </lineage>
</organism>
<proteinExistence type="predicted"/>
<protein>
    <submittedName>
        <fullName evidence="1">Uncharacterized protein</fullName>
    </submittedName>
</protein>
<name>A0A8T2ZDL7_POPDE</name>
<reference evidence="1" key="1">
    <citation type="journal article" date="2021" name="J. Hered.">
        <title>Genome Assembly of Salicaceae Populus deltoides (Eastern Cottonwood) I-69 Based on Nanopore Sequencing and Hi-C Technologies.</title>
        <authorList>
            <person name="Bai S."/>
            <person name="Wu H."/>
            <person name="Zhang J."/>
            <person name="Pan Z."/>
            <person name="Zhao W."/>
            <person name="Li Z."/>
            <person name="Tong C."/>
        </authorList>
    </citation>
    <scope>NUCLEOTIDE SEQUENCE</scope>
    <source>
        <tissue evidence="1">Leaf</tissue>
    </source>
</reference>
<dbReference type="Proteomes" id="UP000807159">
    <property type="component" value="Chromosome 2"/>
</dbReference>